<dbReference type="EMBL" id="BNAG01000006">
    <property type="protein sequence ID" value="GHE75566.1"/>
    <property type="molecule type" value="Genomic_DNA"/>
</dbReference>
<evidence type="ECO:0000256" key="1">
    <source>
        <dbReference type="ARBA" id="ARBA00022676"/>
    </source>
</evidence>
<dbReference type="PROSITE" id="PS51257">
    <property type="entry name" value="PROKAR_LIPOPROTEIN"/>
    <property type="match status" value="1"/>
</dbReference>
<organism evidence="4 5">
    <name type="scientific">Roseivirga thermotolerans</name>
    <dbReference type="NCBI Taxonomy" id="1758176"/>
    <lineage>
        <taxon>Bacteria</taxon>
        <taxon>Pseudomonadati</taxon>
        <taxon>Bacteroidota</taxon>
        <taxon>Cytophagia</taxon>
        <taxon>Cytophagales</taxon>
        <taxon>Roseivirgaceae</taxon>
        <taxon>Roseivirga</taxon>
    </lineage>
</organism>
<evidence type="ECO:0008006" key="6">
    <source>
        <dbReference type="Google" id="ProtNLM"/>
    </source>
</evidence>
<dbReference type="InterPro" id="IPR007184">
    <property type="entry name" value="Mannoside_phosphorylase"/>
</dbReference>
<sequence>MKKIAILLFVALLSCEPKEPWLTGFEKPEMNPILKADSTYTFLDPLTNSPVAWQKADVFNPAVVVKDDTVFMFFRAEDNPKAYLGGRTSRIGLAWSTDGLNFNKFDSPVLYPDSTAFIAYDYPGGCEDPRVVKAPDGRYIMTYTSWNQDVARLSIASSKDLRNWTKHGPALLNALQGKFVDTWSKSGSIVCKQQGNELIATKINGKYWMYFGERGVNLAWSEDLINWTPLTDGDQLAIVMDTRPGYFDSFLTEPGPPALLTSEGILLIYNGKNDEGDIADPDIAKGTYCGGQALFSAADPSKFIKRMDEPFICPTLPHEITGQYAAGTTFLEALVPYKNQWFMYYGTADSFVGVAVANQ</sequence>
<dbReference type="PIRSF" id="PIRSF016202">
    <property type="entry name" value="PH1107"/>
    <property type="match status" value="1"/>
</dbReference>
<evidence type="ECO:0000256" key="2">
    <source>
        <dbReference type="ARBA" id="ARBA00022679"/>
    </source>
</evidence>
<keyword evidence="1" id="KW-0328">Glycosyltransferase</keyword>
<dbReference type="SUPFAM" id="SSF75005">
    <property type="entry name" value="Arabinanase/levansucrase/invertase"/>
    <property type="match status" value="1"/>
</dbReference>
<evidence type="ECO:0000256" key="3">
    <source>
        <dbReference type="ARBA" id="ARBA00024356"/>
    </source>
</evidence>
<dbReference type="Proteomes" id="UP000658258">
    <property type="component" value="Unassembled WGS sequence"/>
</dbReference>
<keyword evidence="2" id="KW-0808">Transferase</keyword>
<gene>
    <name evidence="4" type="ORF">GCM10011340_35550</name>
</gene>
<keyword evidence="5" id="KW-1185">Reference proteome</keyword>
<proteinExistence type="inferred from homology"/>
<accession>A0ABQ3I9L0</accession>
<dbReference type="Pfam" id="PF04041">
    <property type="entry name" value="Glyco_hydro_130"/>
    <property type="match status" value="1"/>
</dbReference>
<evidence type="ECO:0000313" key="5">
    <source>
        <dbReference type="Proteomes" id="UP000658258"/>
    </source>
</evidence>
<reference evidence="5" key="1">
    <citation type="journal article" date="2019" name="Int. J. Syst. Evol. Microbiol.">
        <title>The Global Catalogue of Microorganisms (GCM) 10K type strain sequencing project: providing services to taxonomists for standard genome sequencing and annotation.</title>
        <authorList>
            <consortium name="The Broad Institute Genomics Platform"/>
            <consortium name="The Broad Institute Genome Sequencing Center for Infectious Disease"/>
            <person name="Wu L."/>
            <person name="Ma J."/>
        </authorList>
    </citation>
    <scope>NUCLEOTIDE SEQUENCE [LARGE SCALE GENOMIC DNA]</scope>
    <source>
        <strain evidence="5">CGMCC 1.15111</strain>
    </source>
</reference>
<dbReference type="CDD" id="cd18610">
    <property type="entry name" value="GH130_BT3780-like"/>
    <property type="match status" value="1"/>
</dbReference>
<dbReference type="RefSeq" id="WP_229838768.1">
    <property type="nucleotide sequence ID" value="NZ_BNAG01000006.1"/>
</dbReference>
<comment type="similarity">
    <text evidence="3">Belongs to the glycosyl hydrolase 130 family.</text>
</comment>
<dbReference type="PANTHER" id="PTHR34106">
    <property type="entry name" value="GLYCOSIDASE"/>
    <property type="match status" value="1"/>
</dbReference>
<comment type="caution">
    <text evidence="4">The sequence shown here is derived from an EMBL/GenBank/DDBJ whole genome shotgun (WGS) entry which is preliminary data.</text>
</comment>
<evidence type="ECO:0000313" key="4">
    <source>
        <dbReference type="EMBL" id="GHE75566.1"/>
    </source>
</evidence>
<protein>
    <recommendedName>
        <fullName evidence="6">Glycosidase</fullName>
    </recommendedName>
</protein>
<dbReference type="Gene3D" id="2.115.10.20">
    <property type="entry name" value="Glycosyl hydrolase domain, family 43"/>
    <property type="match status" value="1"/>
</dbReference>
<name>A0ABQ3I9L0_9BACT</name>
<dbReference type="PANTHER" id="PTHR34106:SF5">
    <property type="entry name" value="GLYCOSIDASE"/>
    <property type="match status" value="1"/>
</dbReference>
<dbReference type="InterPro" id="IPR023296">
    <property type="entry name" value="Glyco_hydro_beta-prop_sf"/>
</dbReference>